<keyword evidence="2 4" id="KW-0863">Zinc-finger</keyword>
<dbReference type="PROSITE" id="PS50865">
    <property type="entry name" value="ZF_MYND_2"/>
    <property type="match status" value="1"/>
</dbReference>
<name>A0AAD9Y662_COLKA</name>
<dbReference type="Gene3D" id="2.60.120.200">
    <property type="match status" value="1"/>
</dbReference>
<evidence type="ECO:0000259" key="7">
    <source>
        <dbReference type="PROSITE" id="PS50865"/>
    </source>
</evidence>
<evidence type="ECO:0000313" key="9">
    <source>
        <dbReference type="Proteomes" id="UP001281614"/>
    </source>
</evidence>
<evidence type="ECO:0000256" key="3">
    <source>
        <dbReference type="ARBA" id="ARBA00022833"/>
    </source>
</evidence>
<protein>
    <submittedName>
        <fullName evidence="8">Carbohydrate binding family 6</fullName>
    </submittedName>
</protein>
<organism evidence="8 9">
    <name type="scientific">Colletotrichum kahawae</name>
    <name type="common">Coffee berry disease fungus</name>
    <dbReference type="NCBI Taxonomy" id="34407"/>
    <lineage>
        <taxon>Eukaryota</taxon>
        <taxon>Fungi</taxon>
        <taxon>Dikarya</taxon>
        <taxon>Ascomycota</taxon>
        <taxon>Pezizomycotina</taxon>
        <taxon>Sordariomycetes</taxon>
        <taxon>Hypocreomycetidae</taxon>
        <taxon>Glomerellales</taxon>
        <taxon>Glomerellaceae</taxon>
        <taxon>Colletotrichum</taxon>
        <taxon>Colletotrichum gloeosporioides species complex</taxon>
    </lineage>
</organism>
<evidence type="ECO:0000256" key="6">
    <source>
        <dbReference type="SAM" id="SignalP"/>
    </source>
</evidence>
<gene>
    <name evidence="8" type="ORF">CKAH01_18708</name>
</gene>
<dbReference type="SUPFAM" id="SSF144232">
    <property type="entry name" value="HIT/MYND zinc finger-like"/>
    <property type="match status" value="1"/>
</dbReference>
<evidence type="ECO:0000256" key="1">
    <source>
        <dbReference type="ARBA" id="ARBA00022723"/>
    </source>
</evidence>
<feature type="region of interest" description="Disordered" evidence="5">
    <location>
        <begin position="291"/>
        <end position="328"/>
    </location>
</feature>
<keyword evidence="6" id="KW-0732">Signal</keyword>
<dbReference type="GO" id="GO:0008270">
    <property type="term" value="F:zinc ion binding"/>
    <property type="evidence" value="ECO:0007669"/>
    <property type="project" value="UniProtKB-KW"/>
</dbReference>
<comment type="caution">
    <text evidence="8">The sequence shown here is derived from an EMBL/GenBank/DDBJ whole genome shotgun (WGS) entry which is preliminary data.</text>
</comment>
<dbReference type="Pfam" id="PF01753">
    <property type="entry name" value="zf-MYND"/>
    <property type="match status" value="1"/>
</dbReference>
<keyword evidence="1" id="KW-0479">Metal-binding</keyword>
<evidence type="ECO:0000256" key="4">
    <source>
        <dbReference type="PROSITE-ProRule" id="PRU00134"/>
    </source>
</evidence>
<evidence type="ECO:0000256" key="5">
    <source>
        <dbReference type="SAM" id="MobiDB-lite"/>
    </source>
</evidence>
<feature type="domain" description="MYND-type" evidence="7">
    <location>
        <begin position="251"/>
        <end position="289"/>
    </location>
</feature>
<dbReference type="AlphaFoldDB" id="A0AAD9Y662"/>
<evidence type="ECO:0000313" key="8">
    <source>
        <dbReference type="EMBL" id="KAK2739009.1"/>
    </source>
</evidence>
<evidence type="ECO:0000256" key="2">
    <source>
        <dbReference type="ARBA" id="ARBA00022771"/>
    </source>
</evidence>
<proteinExistence type="predicted"/>
<keyword evidence="9" id="KW-1185">Reference proteome</keyword>
<sequence>MRTFDLTTAVLLALPVAQAQVPDIQGFSKIWFDDFTGSRGALPSTVNWIIDTGTRPSNVATNGQGNLVITVIKDAKGAWTSARIETKQTFMAPAGKKMRIQASLKLPNLAYNVSRNWPSVGEIDIMENVNNVNRVWAVLHCGTNPGGPCNEPSGLGNNKNCPATSPCSGVFRNYTVEVDRTKTPEAIRWYVNDQLLHSVTQTQLPAAVWTNTTQKAHFVLLNMAMGGSFPDAIYGSRCKYPFPQSTMAQACQKCKKDITDEAAECDRCDVKYCSKSCQNLHWKNHKKSCARTRTANPSEPPSYTTYGRAPPSSLTAWDPSRPTPSRGLEAPIMNAFTNLEKRTFLLHLRLQVERREGWIPTLLGDGKQIGQWQALAAWWSDEKQQECEAIAADAGGWSSLKTKLSKADVIRHYGDDHFPMQLRMLGEFVWGSAPGGQEGT</sequence>
<feature type="signal peptide" evidence="6">
    <location>
        <begin position="1"/>
        <end position="19"/>
    </location>
</feature>
<dbReference type="InterPro" id="IPR050546">
    <property type="entry name" value="Glycosyl_Hydrlase_16"/>
</dbReference>
<feature type="chain" id="PRO_5042012037" evidence="6">
    <location>
        <begin position="20"/>
        <end position="440"/>
    </location>
</feature>
<dbReference type="SUPFAM" id="SSF49899">
    <property type="entry name" value="Concanavalin A-like lectins/glucanases"/>
    <property type="match status" value="1"/>
</dbReference>
<reference evidence="8" key="1">
    <citation type="submission" date="2023-02" db="EMBL/GenBank/DDBJ databases">
        <title>Colletotrichum kahawae CIFC_Que2 genome sequencing and assembly.</title>
        <authorList>
            <person name="Baroncelli R."/>
        </authorList>
    </citation>
    <scope>NUCLEOTIDE SEQUENCE</scope>
    <source>
        <strain evidence="8">CIFC_Que2</strain>
    </source>
</reference>
<keyword evidence="3" id="KW-0862">Zinc</keyword>
<dbReference type="Proteomes" id="UP001281614">
    <property type="component" value="Unassembled WGS sequence"/>
</dbReference>
<dbReference type="PANTHER" id="PTHR10963">
    <property type="entry name" value="GLYCOSYL HYDROLASE-RELATED"/>
    <property type="match status" value="1"/>
</dbReference>
<accession>A0AAD9Y662</accession>
<dbReference type="PANTHER" id="PTHR10963:SF60">
    <property type="entry name" value="GRAM-NEGATIVE BACTERIA-BINDING PROTEIN 1-RELATED"/>
    <property type="match status" value="1"/>
</dbReference>
<feature type="compositionally biased region" description="Polar residues" evidence="5">
    <location>
        <begin position="291"/>
        <end position="305"/>
    </location>
</feature>
<dbReference type="InterPro" id="IPR013320">
    <property type="entry name" value="ConA-like_dom_sf"/>
</dbReference>
<dbReference type="Gene3D" id="6.10.140.2220">
    <property type="match status" value="1"/>
</dbReference>
<dbReference type="EMBL" id="VYYT01000372">
    <property type="protein sequence ID" value="KAK2739009.1"/>
    <property type="molecule type" value="Genomic_DNA"/>
</dbReference>
<dbReference type="InterPro" id="IPR002893">
    <property type="entry name" value="Znf_MYND"/>
</dbReference>